<dbReference type="AlphaFoldDB" id="A0A089NQM1"/>
<reference evidence="1 2" key="1">
    <citation type="submission" date="2014-08" db="EMBL/GenBank/DDBJ databases">
        <title>Comparative genomics of the Paenibacillus odorifer group.</title>
        <authorList>
            <person name="den Bakker H.C."/>
            <person name="Tsai Y.-C."/>
            <person name="Martin N."/>
            <person name="Korlach J."/>
            <person name="Wiedmann M."/>
        </authorList>
    </citation>
    <scope>NUCLEOTIDE SEQUENCE [LARGE SCALE GENOMIC DNA]</scope>
    <source>
        <strain evidence="1 2">DSM 15220</strain>
    </source>
</reference>
<gene>
    <name evidence="1" type="ORF">PGRAT_30060</name>
</gene>
<evidence type="ECO:0000313" key="2">
    <source>
        <dbReference type="Proteomes" id="UP000029500"/>
    </source>
</evidence>
<dbReference type="KEGG" id="pgm:PGRAT_30060"/>
<dbReference type="OrthoDB" id="2652450at2"/>
<dbReference type="EMBL" id="CP009287">
    <property type="protein sequence ID" value="AIQ71359.1"/>
    <property type="molecule type" value="Genomic_DNA"/>
</dbReference>
<protein>
    <submittedName>
        <fullName evidence="1">Uncharacterized protein</fullName>
    </submittedName>
</protein>
<name>A0A089NQM1_9BACL</name>
<evidence type="ECO:0000313" key="1">
    <source>
        <dbReference type="EMBL" id="AIQ71359.1"/>
    </source>
</evidence>
<sequence length="113" mass="13159">MKPILSKAQLDYMKAKNSFENRAKVMEKEIAAKRALQEITQEVMEELVQTTGFHDAYNDLVTAENALIEWSHTTIKHEKTYRENRGAIDAMYENVNSSPEKRQELIQLSMKIR</sequence>
<accession>A0A089NQM1</accession>
<organism evidence="1 2">
    <name type="scientific">Paenibacillus graminis</name>
    <dbReference type="NCBI Taxonomy" id="189425"/>
    <lineage>
        <taxon>Bacteria</taxon>
        <taxon>Bacillati</taxon>
        <taxon>Bacillota</taxon>
        <taxon>Bacilli</taxon>
        <taxon>Bacillales</taxon>
        <taxon>Paenibacillaceae</taxon>
        <taxon>Paenibacillus</taxon>
    </lineage>
</organism>
<keyword evidence="2" id="KW-1185">Reference proteome</keyword>
<dbReference type="HOGENOM" id="CLU_171054_0_0_9"/>
<dbReference type="STRING" id="189425.PGRAT_30060"/>
<dbReference type="Proteomes" id="UP000029500">
    <property type="component" value="Chromosome"/>
</dbReference>
<proteinExistence type="predicted"/>
<dbReference type="RefSeq" id="WP_025704045.1">
    <property type="nucleotide sequence ID" value="NZ_CP009287.1"/>
</dbReference>
<dbReference type="eggNOG" id="ENOG50342WE">
    <property type="taxonomic scope" value="Bacteria"/>
</dbReference>